<evidence type="ECO:0000313" key="2">
    <source>
        <dbReference type="Proteomes" id="UP001243330"/>
    </source>
</evidence>
<evidence type="ECO:0000313" key="1">
    <source>
        <dbReference type="EMBL" id="KAK1838934.1"/>
    </source>
</evidence>
<name>A0AAD9E604_9PEZI</name>
<accession>A0AAD9E604</accession>
<dbReference type="EMBL" id="JAQOWY010000744">
    <property type="protein sequence ID" value="KAK1838934.1"/>
    <property type="molecule type" value="Genomic_DNA"/>
</dbReference>
<protein>
    <submittedName>
        <fullName evidence="1">Uncharacterized protein</fullName>
    </submittedName>
</protein>
<dbReference type="AlphaFoldDB" id="A0AAD9E604"/>
<gene>
    <name evidence="1" type="ORF">CCHR01_18445</name>
</gene>
<sequence length="95" mass="11038">MGERTGSRVFQWVWSYVAVSMLDLHQVAKLVSPFPKFRRAWKRTFAGLHLKAPCSGNLKGLEQDPIQLARWVKTRMPLRREVEAFDRSDSHEVQA</sequence>
<dbReference type="Proteomes" id="UP001243330">
    <property type="component" value="Unassembled WGS sequence"/>
</dbReference>
<reference evidence="1" key="1">
    <citation type="submission" date="2023-01" db="EMBL/GenBank/DDBJ databases">
        <title>Colletotrichum chrysophilum M932 genome sequence.</title>
        <authorList>
            <person name="Baroncelli R."/>
        </authorList>
    </citation>
    <scope>NUCLEOTIDE SEQUENCE</scope>
    <source>
        <strain evidence="1">M932</strain>
    </source>
</reference>
<comment type="caution">
    <text evidence="1">The sequence shown here is derived from an EMBL/GenBank/DDBJ whole genome shotgun (WGS) entry which is preliminary data.</text>
</comment>
<organism evidence="1 2">
    <name type="scientific">Colletotrichum chrysophilum</name>
    <dbReference type="NCBI Taxonomy" id="1836956"/>
    <lineage>
        <taxon>Eukaryota</taxon>
        <taxon>Fungi</taxon>
        <taxon>Dikarya</taxon>
        <taxon>Ascomycota</taxon>
        <taxon>Pezizomycotina</taxon>
        <taxon>Sordariomycetes</taxon>
        <taxon>Hypocreomycetidae</taxon>
        <taxon>Glomerellales</taxon>
        <taxon>Glomerellaceae</taxon>
        <taxon>Colletotrichum</taxon>
        <taxon>Colletotrichum gloeosporioides species complex</taxon>
    </lineage>
</organism>
<keyword evidence="2" id="KW-1185">Reference proteome</keyword>
<proteinExistence type="predicted"/>